<evidence type="ECO:0000313" key="2">
    <source>
        <dbReference type="Proteomes" id="UP001454036"/>
    </source>
</evidence>
<dbReference type="InterPro" id="IPR053134">
    <property type="entry name" value="RNA-dir_DNA_polymerase"/>
</dbReference>
<dbReference type="AlphaFoldDB" id="A0AAV3RZN8"/>
<dbReference type="Pfam" id="PF13650">
    <property type="entry name" value="Asp_protease_2"/>
    <property type="match status" value="1"/>
</dbReference>
<dbReference type="SUPFAM" id="SSF50630">
    <property type="entry name" value="Acid proteases"/>
    <property type="match status" value="1"/>
</dbReference>
<dbReference type="InterPro" id="IPR043502">
    <property type="entry name" value="DNA/RNA_pol_sf"/>
</dbReference>
<dbReference type="PANTHER" id="PTHR24559:SF450">
    <property type="entry name" value="RNA-DIRECTED DNA POLYMERASE HOMOLOG"/>
    <property type="match status" value="1"/>
</dbReference>
<dbReference type="GO" id="GO:0006508">
    <property type="term" value="P:proteolysis"/>
    <property type="evidence" value="ECO:0007669"/>
    <property type="project" value="InterPro"/>
</dbReference>
<dbReference type="EMBL" id="BAABME010013840">
    <property type="protein sequence ID" value="GAA0186578.1"/>
    <property type="molecule type" value="Genomic_DNA"/>
</dbReference>
<keyword evidence="2" id="KW-1185">Reference proteome</keyword>
<dbReference type="SUPFAM" id="SSF56672">
    <property type="entry name" value="DNA/RNA polymerases"/>
    <property type="match status" value="1"/>
</dbReference>
<dbReference type="PANTHER" id="PTHR24559">
    <property type="entry name" value="TRANSPOSON TY3-I GAG-POL POLYPROTEIN"/>
    <property type="match status" value="1"/>
</dbReference>
<evidence type="ECO:0000313" key="1">
    <source>
        <dbReference type="EMBL" id="GAA0186578.1"/>
    </source>
</evidence>
<dbReference type="InterPro" id="IPR021109">
    <property type="entry name" value="Peptidase_aspartic_dom_sf"/>
</dbReference>
<accession>A0AAV3RZN8</accession>
<dbReference type="Gene3D" id="2.40.70.10">
    <property type="entry name" value="Acid Proteases"/>
    <property type="match status" value="1"/>
</dbReference>
<reference evidence="1 2" key="1">
    <citation type="submission" date="2024-01" db="EMBL/GenBank/DDBJ databases">
        <title>The complete chloroplast genome sequence of Lithospermum erythrorhizon: insights into the phylogenetic relationship among Boraginaceae species and the maternal lineages of purple gromwells.</title>
        <authorList>
            <person name="Okada T."/>
            <person name="Watanabe K."/>
        </authorList>
    </citation>
    <scope>NUCLEOTIDE SEQUENCE [LARGE SCALE GENOMIC DNA]</scope>
</reference>
<organism evidence="1 2">
    <name type="scientific">Lithospermum erythrorhizon</name>
    <name type="common">Purple gromwell</name>
    <name type="synonym">Lithospermum officinale var. erythrorhizon</name>
    <dbReference type="NCBI Taxonomy" id="34254"/>
    <lineage>
        <taxon>Eukaryota</taxon>
        <taxon>Viridiplantae</taxon>
        <taxon>Streptophyta</taxon>
        <taxon>Embryophyta</taxon>
        <taxon>Tracheophyta</taxon>
        <taxon>Spermatophyta</taxon>
        <taxon>Magnoliopsida</taxon>
        <taxon>eudicotyledons</taxon>
        <taxon>Gunneridae</taxon>
        <taxon>Pentapetalae</taxon>
        <taxon>asterids</taxon>
        <taxon>lamiids</taxon>
        <taxon>Boraginales</taxon>
        <taxon>Boraginaceae</taxon>
        <taxon>Boraginoideae</taxon>
        <taxon>Lithospermeae</taxon>
        <taxon>Lithospermum</taxon>
    </lineage>
</organism>
<protein>
    <recommendedName>
        <fullName evidence="3">Transposon Ty3-I Gag-Pol polyprotein</fullName>
    </recommendedName>
</protein>
<evidence type="ECO:0008006" key="3">
    <source>
        <dbReference type="Google" id="ProtNLM"/>
    </source>
</evidence>
<dbReference type="PROSITE" id="PS00141">
    <property type="entry name" value="ASP_PROTEASE"/>
    <property type="match status" value="1"/>
</dbReference>
<proteinExistence type="predicted"/>
<dbReference type="InterPro" id="IPR001969">
    <property type="entry name" value="Aspartic_peptidase_AS"/>
</dbReference>
<gene>
    <name evidence="1" type="ORF">LIER_33866</name>
</gene>
<sequence length="307" mass="34635">MMSEEEELVATHEDHIFVAPVEENVPAEISIHAMYGPNSISTFRLLGTVGKHTIQLLIDTGSTHTFLDEATARKLQLQLEDTNPMVNTTSRGMRDGDWSRLDSQHSPVEFDWLRMTLTLTSESSKITLKAATIKADLQLISAKKLNKLIKQPSKSAIGHLFTLQANTTPVAAPELPKHPPALTTVLSQFQEVFSMPTSLPPSRIIDHSIMLKPNSQAKRFPHYRHSHAQKLEIETIVSELLSSGFITPSHSEFASPIILVKKKDGTWRFCVDYRFLNDMTIKHDFRIPLVDELLDELQRQSFFPKST</sequence>
<dbReference type="Gene3D" id="3.10.10.10">
    <property type="entry name" value="HIV Type 1 Reverse Transcriptase, subunit A, domain 1"/>
    <property type="match status" value="1"/>
</dbReference>
<dbReference type="Proteomes" id="UP001454036">
    <property type="component" value="Unassembled WGS sequence"/>
</dbReference>
<comment type="caution">
    <text evidence="1">The sequence shown here is derived from an EMBL/GenBank/DDBJ whole genome shotgun (WGS) entry which is preliminary data.</text>
</comment>
<name>A0AAV3RZN8_LITER</name>
<dbReference type="GO" id="GO:0004190">
    <property type="term" value="F:aspartic-type endopeptidase activity"/>
    <property type="evidence" value="ECO:0007669"/>
    <property type="project" value="InterPro"/>
</dbReference>